<accession>A0A177B1U4</accession>
<name>A0A177B1U4_9BILA</name>
<dbReference type="Proteomes" id="UP000078046">
    <property type="component" value="Unassembled WGS sequence"/>
</dbReference>
<keyword evidence="2" id="KW-1185">Reference proteome</keyword>
<organism evidence="1 2">
    <name type="scientific">Intoshia linei</name>
    <dbReference type="NCBI Taxonomy" id="1819745"/>
    <lineage>
        <taxon>Eukaryota</taxon>
        <taxon>Metazoa</taxon>
        <taxon>Spiralia</taxon>
        <taxon>Lophotrochozoa</taxon>
        <taxon>Mesozoa</taxon>
        <taxon>Orthonectida</taxon>
        <taxon>Rhopaluridae</taxon>
        <taxon>Intoshia</taxon>
    </lineage>
</organism>
<reference evidence="1 2" key="1">
    <citation type="submission" date="2016-04" db="EMBL/GenBank/DDBJ databases">
        <title>The genome of Intoshia linei affirms orthonectids as highly simplified spiralians.</title>
        <authorList>
            <person name="Mikhailov K.V."/>
            <person name="Slusarev G.S."/>
            <person name="Nikitin M.A."/>
            <person name="Logacheva M.D."/>
            <person name="Penin A."/>
            <person name="Aleoshin V."/>
            <person name="Panchin Y.V."/>
        </authorList>
    </citation>
    <scope>NUCLEOTIDE SEQUENCE [LARGE SCALE GENOMIC DNA]</scope>
    <source>
        <strain evidence="1">Intl2013</strain>
        <tissue evidence="1">Whole animal</tissue>
    </source>
</reference>
<feature type="non-terminal residue" evidence="1">
    <location>
        <position position="31"/>
    </location>
</feature>
<sequence>MDKYRDIFSECPGKTEIREHEIRTIPGSSPI</sequence>
<proteinExistence type="predicted"/>
<comment type="caution">
    <text evidence="1">The sequence shown here is derived from an EMBL/GenBank/DDBJ whole genome shotgun (WGS) entry which is preliminary data.</text>
</comment>
<evidence type="ECO:0000313" key="1">
    <source>
        <dbReference type="EMBL" id="OAF67404.1"/>
    </source>
</evidence>
<evidence type="ECO:0000313" key="2">
    <source>
        <dbReference type="Proteomes" id="UP000078046"/>
    </source>
</evidence>
<dbReference type="AlphaFoldDB" id="A0A177B1U4"/>
<gene>
    <name evidence="1" type="ORF">A3Q56_04827</name>
</gene>
<dbReference type="EMBL" id="LWCA01000668">
    <property type="protein sequence ID" value="OAF67404.1"/>
    <property type="molecule type" value="Genomic_DNA"/>
</dbReference>
<protein>
    <submittedName>
        <fullName evidence="1">Uncharacterized protein</fullName>
    </submittedName>
</protein>